<feature type="region of interest" description="Disordered" evidence="2">
    <location>
        <begin position="696"/>
        <end position="817"/>
    </location>
</feature>
<dbReference type="PANTHER" id="PTHR48050">
    <property type="entry name" value="STEROL 3-BETA-GLUCOSYLTRANSFERASE"/>
    <property type="match status" value="1"/>
</dbReference>
<dbReference type="InterPro" id="IPR050426">
    <property type="entry name" value="Glycosyltransferase_28"/>
</dbReference>
<gene>
    <name evidence="5" type="ORF">K452DRAFT_310396</name>
</gene>
<feature type="region of interest" description="Disordered" evidence="2">
    <location>
        <begin position="1093"/>
        <end position="1112"/>
    </location>
</feature>
<feature type="domain" description="Erythromycin biosynthesis protein CIII-like C-terminal" evidence="4">
    <location>
        <begin position="481"/>
        <end position="586"/>
    </location>
</feature>
<evidence type="ECO:0000256" key="1">
    <source>
        <dbReference type="ARBA" id="ARBA00022679"/>
    </source>
</evidence>
<feature type="compositionally biased region" description="Basic and acidic residues" evidence="2">
    <location>
        <begin position="1195"/>
        <end position="1210"/>
    </location>
</feature>
<dbReference type="GO" id="GO:0016906">
    <property type="term" value="F:sterol 3-beta-glucosyltransferase activity"/>
    <property type="evidence" value="ECO:0007669"/>
    <property type="project" value="UniProtKB-ARBA"/>
</dbReference>
<dbReference type="Gene3D" id="3.40.50.2000">
    <property type="entry name" value="Glycogen Phosphorylase B"/>
    <property type="match status" value="2"/>
</dbReference>
<dbReference type="InterPro" id="IPR010610">
    <property type="entry name" value="EryCIII-like_C"/>
</dbReference>
<dbReference type="Gene3D" id="6.10.140.100">
    <property type="match status" value="1"/>
</dbReference>
<dbReference type="PROSITE" id="PS50330">
    <property type="entry name" value="UIM"/>
    <property type="match status" value="1"/>
</dbReference>
<sequence>MASSASSAEGSANAPNPLTQATQAIAAADSDSGSHRGSQDLHATASSDQHEALPADQPPPYSGGNDVSYGKIVDNGDGFGTSASLTDDGRVNIRIDQKSNRLSNLLIPALRSQLDLASREPPPPPPYIPPSLGGKPGKEPPPPLNVVIHVVGSRGDVQPFVALGKVLKETYSHRVRLATHPVFRNFVEENGLEFFSIGGDPSELMAFMVKNPGLMPGFDTLRNGDVGKRRKGIAEMIDGCWKSCIEPNDGFGVDTSQQEGENMLNSAYSNPEATAKTGRPFIADAIIANPPSFAHIHCAEKLGVPLHMMFTMPWSPTQSFQHPLATIQSSNADASLTNYMTYALVDMLTWQGLGDIINKFRQRTLHLDSISAMSAPSMLSRLRVPFTYCWSPALIPKPKDWGNHITISGFYFLNLATNFRPDPDLAAFLDAGPPPVYIGFGSIVVDNPNGMTKLIFEAVQKAGVRALVSKGWGGFGADQLGVPESVFMLGNVPHDWLFKRVSCVVHHGGAGTTAAGIACGKPTVIVPFFGDQPFWGSMVARAGAGPEPIHHKQLTSDNLAEAIQEALKPTSQERARELAAKISNERGSDEGAQYFHQHLKVDEMRCSLLPNRAAVWRFKKTQIKLSALAAVVLANEGMLNFADLKLFQPRDYEPDTGPWDPVTGVTGAVMGTVTSMMMNVADLPIETLKALNIHPDSRRSRANTGAAKASTDSGSRPGTSDSAAPSKSGVSTPTSPENPKVAVTSAAEDHALVSSPIESPKRSGSGLGHRSQSSLGQALGALEGIRSRSRSGSRGSKPGPNDTATFPRVPVEDNPNARSHFDVESALQTGKGLGRIAQAGAKAPVDVMMGLSKGFHNASRLYGEEPRQVEKVTGLSSGLKVATREFGQGLFEGISGLVTQPYKGAKADGPGGFVKGMAKGFAGVVLKPQAAAFAVPAYTMKGIYMEVRKPFGSSIRNYIIASRTAQGWEEYNKSTSEERSQIVGTYRFLSEHAHKKKGPGEREMEAIHALMEKRKKGTKQKSMSSVFSSRKPSDGADSDSTSEGTLSPPPRSPTTTLPVIEGQRPPHVPLGGPRWDPLVQRAADVQDAELEEAIRQSVRQTSHGNAEEDELIERAMRASVAELGRVRRMPRANTAATPTTTASGENADDDEEEALRRAMAASLAEHEAHQQWALQQEQAAPPSYADIDADNLAEAMRRSALDHDQREGGDRGGNAPTLPPPPPLPLRGDVDPDEDEVDEELRRAIEASEREGREKTDADARAKREEDIVLEYVKKQSLLEEEYQRKIREGTI</sequence>
<dbReference type="SUPFAM" id="SSF53756">
    <property type="entry name" value="UDP-Glycosyltransferase/glycogen phosphorylase"/>
    <property type="match status" value="1"/>
</dbReference>
<dbReference type="SMART" id="SM00726">
    <property type="entry name" value="UIM"/>
    <property type="match status" value="4"/>
</dbReference>
<dbReference type="FunFam" id="3.40.50.2000:FF:000009">
    <property type="entry name" value="Sterol 3-beta-glucosyltransferase UGT80A2"/>
    <property type="match status" value="1"/>
</dbReference>
<organism evidence="5 6">
    <name type="scientific">Aplosporella prunicola CBS 121167</name>
    <dbReference type="NCBI Taxonomy" id="1176127"/>
    <lineage>
        <taxon>Eukaryota</taxon>
        <taxon>Fungi</taxon>
        <taxon>Dikarya</taxon>
        <taxon>Ascomycota</taxon>
        <taxon>Pezizomycotina</taxon>
        <taxon>Dothideomycetes</taxon>
        <taxon>Dothideomycetes incertae sedis</taxon>
        <taxon>Botryosphaeriales</taxon>
        <taxon>Aplosporellaceae</taxon>
        <taxon>Aplosporella</taxon>
    </lineage>
</organism>
<feature type="region of interest" description="Disordered" evidence="2">
    <location>
        <begin position="1"/>
        <end position="73"/>
    </location>
</feature>
<evidence type="ECO:0000259" key="3">
    <source>
        <dbReference type="Pfam" id="PF03033"/>
    </source>
</evidence>
<proteinExistence type="predicted"/>
<dbReference type="OrthoDB" id="5835829at2759"/>
<dbReference type="RefSeq" id="XP_033395761.1">
    <property type="nucleotide sequence ID" value="XM_033543333.1"/>
</dbReference>
<feature type="region of interest" description="Disordered" evidence="2">
    <location>
        <begin position="116"/>
        <end position="141"/>
    </location>
</feature>
<protein>
    <submittedName>
        <fullName evidence="5">Glycosyltransferase family 1 protein</fullName>
    </submittedName>
</protein>
<evidence type="ECO:0000259" key="4">
    <source>
        <dbReference type="Pfam" id="PF06722"/>
    </source>
</evidence>
<feature type="region of interest" description="Disordered" evidence="2">
    <location>
        <begin position="1013"/>
        <end position="1076"/>
    </location>
</feature>
<dbReference type="Pfam" id="PF06722">
    <property type="entry name" value="EryCIII-like_C"/>
    <property type="match status" value="1"/>
</dbReference>
<dbReference type="EMBL" id="ML995491">
    <property type="protein sequence ID" value="KAF2140048.1"/>
    <property type="molecule type" value="Genomic_DNA"/>
</dbReference>
<dbReference type="InterPro" id="IPR002213">
    <property type="entry name" value="UDP_glucos_trans"/>
</dbReference>
<accession>A0A6A6B903</accession>
<feature type="compositionally biased region" description="Low complexity" evidence="2">
    <location>
        <begin position="1132"/>
        <end position="1142"/>
    </location>
</feature>
<dbReference type="Proteomes" id="UP000799438">
    <property type="component" value="Unassembled WGS sequence"/>
</dbReference>
<dbReference type="FunFam" id="3.40.50.2000:FF:000100">
    <property type="entry name" value="Glycosyltransferase family 1 protein"/>
    <property type="match status" value="1"/>
</dbReference>
<dbReference type="GO" id="GO:0005975">
    <property type="term" value="P:carbohydrate metabolic process"/>
    <property type="evidence" value="ECO:0007669"/>
    <property type="project" value="InterPro"/>
</dbReference>
<evidence type="ECO:0000256" key="2">
    <source>
        <dbReference type="SAM" id="MobiDB-lite"/>
    </source>
</evidence>
<feature type="region of interest" description="Disordered" evidence="2">
    <location>
        <begin position="1123"/>
        <end position="1262"/>
    </location>
</feature>
<feature type="compositionally biased region" description="Low complexity" evidence="2">
    <location>
        <begin position="1"/>
        <end position="14"/>
    </location>
</feature>
<evidence type="ECO:0000313" key="6">
    <source>
        <dbReference type="Proteomes" id="UP000799438"/>
    </source>
</evidence>
<feature type="compositionally biased region" description="Polar residues" evidence="2">
    <location>
        <begin position="1020"/>
        <end position="1030"/>
    </location>
</feature>
<feature type="domain" description="Glycosyltransferase family 28 N-terminal" evidence="3">
    <location>
        <begin position="146"/>
        <end position="206"/>
    </location>
</feature>
<dbReference type="Pfam" id="PF03033">
    <property type="entry name" value="Glyco_transf_28"/>
    <property type="match status" value="1"/>
</dbReference>
<dbReference type="PANTHER" id="PTHR48050:SF13">
    <property type="entry name" value="STEROL 3-BETA-GLUCOSYLTRANSFERASE UGT80A2"/>
    <property type="match status" value="1"/>
</dbReference>
<dbReference type="InterPro" id="IPR003903">
    <property type="entry name" value="UIM_dom"/>
</dbReference>
<keyword evidence="1 5" id="KW-0808">Transferase</keyword>
<keyword evidence="6" id="KW-1185">Reference proteome</keyword>
<dbReference type="GeneID" id="54300830"/>
<feature type="compositionally biased region" description="Pro residues" evidence="2">
    <location>
        <begin position="120"/>
        <end position="129"/>
    </location>
</feature>
<feature type="compositionally biased region" description="Basic and acidic residues" evidence="2">
    <location>
        <begin position="1240"/>
        <end position="1262"/>
    </location>
</feature>
<dbReference type="CDD" id="cd03784">
    <property type="entry name" value="GT1_Gtf-like"/>
    <property type="match status" value="1"/>
</dbReference>
<feature type="compositionally biased region" description="Polar residues" evidence="2">
    <location>
        <begin position="710"/>
        <end position="737"/>
    </location>
</feature>
<dbReference type="InterPro" id="IPR004276">
    <property type="entry name" value="GlycoTrans_28_N"/>
</dbReference>
<evidence type="ECO:0000313" key="5">
    <source>
        <dbReference type="EMBL" id="KAF2140048.1"/>
    </source>
</evidence>
<name>A0A6A6B903_9PEZI</name>
<reference evidence="5" key="1">
    <citation type="journal article" date="2020" name="Stud. Mycol.">
        <title>101 Dothideomycetes genomes: a test case for predicting lifestyles and emergence of pathogens.</title>
        <authorList>
            <person name="Haridas S."/>
            <person name="Albert R."/>
            <person name="Binder M."/>
            <person name="Bloem J."/>
            <person name="Labutti K."/>
            <person name="Salamov A."/>
            <person name="Andreopoulos B."/>
            <person name="Baker S."/>
            <person name="Barry K."/>
            <person name="Bills G."/>
            <person name="Bluhm B."/>
            <person name="Cannon C."/>
            <person name="Castanera R."/>
            <person name="Culley D."/>
            <person name="Daum C."/>
            <person name="Ezra D."/>
            <person name="Gonzalez J."/>
            <person name="Henrissat B."/>
            <person name="Kuo A."/>
            <person name="Liang C."/>
            <person name="Lipzen A."/>
            <person name="Lutzoni F."/>
            <person name="Magnuson J."/>
            <person name="Mondo S."/>
            <person name="Nolan M."/>
            <person name="Ohm R."/>
            <person name="Pangilinan J."/>
            <person name="Park H.-J."/>
            <person name="Ramirez L."/>
            <person name="Alfaro M."/>
            <person name="Sun H."/>
            <person name="Tritt A."/>
            <person name="Yoshinaga Y."/>
            <person name="Zwiers L.-H."/>
            <person name="Turgeon B."/>
            <person name="Goodwin S."/>
            <person name="Spatafora J."/>
            <person name="Crous P."/>
            <person name="Grigoriev I."/>
        </authorList>
    </citation>
    <scope>NUCLEOTIDE SEQUENCE</scope>
    <source>
        <strain evidence="5">CBS 121167</strain>
    </source>
</reference>